<dbReference type="Proteomes" id="UP000256388">
    <property type="component" value="Unassembled WGS sequence"/>
</dbReference>
<accession>A0A347ZR92</accession>
<dbReference type="InterPro" id="IPR011990">
    <property type="entry name" value="TPR-like_helical_dom_sf"/>
</dbReference>
<evidence type="ECO:0000313" key="4">
    <source>
        <dbReference type="EMBL" id="REG11623.1"/>
    </source>
</evidence>
<feature type="transmembrane region" description="Helical" evidence="2">
    <location>
        <begin position="12"/>
        <end position="32"/>
    </location>
</feature>
<dbReference type="OrthoDB" id="9794786at2"/>
<keyword evidence="2" id="KW-0812">Transmembrane</keyword>
<evidence type="ECO:0000256" key="2">
    <source>
        <dbReference type="SAM" id="Phobius"/>
    </source>
</evidence>
<reference evidence="4 5" key="1">
    <citation type="submission" date="2018-08" db="EMBL/GenBank/DDBJ databases">
        <title>Genomic Encyclopedia of Type Strains, Phase IV (KMG-IV): sequencing the most valuable type-strain genomes for metagenomic binning, comparative biology and taxonomic classification.</title>
        <authorList>
            <person name="Goeker M."/>
        </authorList>
    </citation>
    <scope>NUCLEOTIDE SEQUENCE [LARGE SCALE GENOMIC DNA]</scope>
    <source>
        <strain evidence="4 5">DSM 23923</strain>
    </source>
</reference>
<proteinExistence type="predicted"/>
<dbReference type="Gene3D" id="1.25.40.10">
    <property type="entry name" value="Tetratricopeptide repeat domain"/>
    <property type="match status" value="1"/>
</dbReference>
<dbReference type="InterPro" id="IPR025567">
    <property type="entry name" value="DUF4332"/>
</dbReference>
<name>A0A347ZR92_9CHLR</name>
<feature type="domain" description="DUF4332" evidence="3">
    <location>
        <begin position="732"/>
        <end position="849"/>
    </location>
</feature>
<dbReference type="Pfam" id="PF14229">
    <property type="entry name" value="DUF4332"/>
    <property type="match status" value="1"/>
</dbReference>
<evidence type="ECO:0000259" key="3">
    <source>
        <dbReference type="Pfam" id="PF14229"/>
    </source>
</evidence>
<dbReference type="RefSeq" id="WP_116224745.1">
    <property type="nucleotide sequence ID" value="NZ_AP018437.1"/>
</dbReference>
<keyword evidence="5" id="KW-1185">Reference proteome</keyword>
<keyword evidence="2" id="KW-1133">Transmembrane helix</keyword>
<gene>
    <name evidence="4" type="ORF">DFR64_1515</name>
</gene>
<keyword evidence="2" id="KW-0472">Membrane</keyword>
<feature type="region of interest" description="Disordered" evidence="1">
    <location>
        <begin position="571"/>
        <end position="596"/>
    </location>
</feature>
<evidence type="ECO:0000256" key="1">
    <source>
        <dbReference type="SAM" id="MobiDB-lite"/>
    </source>
</evidence>
<dbReference type="EMBL" id="QUMS01000001">
    <property type="protein sequence ID" value="REG11623.1"/>
    <property type="molecule type" value="Genomic_DNA"/>
</dbReference>
<evidence type="ECO:0000313" key="5">
    <source>
        <dbReference type="Proteomes" id="UP000256388"/>
    </source>
</evidence>
<protein>
    <submittedName>
        <fullName evidence="4">Uncharacterized protein DUF4332</fullName>
    </submittedName>
</protein>
<comment type="caution">
    <text evidence="4">The sequence shown here is derived from an EMBL/GenBank/DDBJ whole genome shotgun (WGS) entry which is preliminary data.</text>
</comment>
<organism evidence="4 5">
    <name type="scientific">Pelolinea submarina</name>
    <dbReference type="NCBI Taxonomy" id="913107"/>
    <lineage>
        <taxon>Bacteria</taxon>
        <taxon>Bacillati</taxon>
        <taxon>Chloroflexota</taxon>
        <taxon>Anaerolineae</taxon>
        <taxon>Anaerolineales</taxon>
        <taxon>Anaerolineaceae</taxon>
        <taxon>Pelolinea</taxon>
    </lineage>
</organism>
<dbReference type="AlphaFoldDB" id="A0A347ZR92"/>
<feature type="compositionally biased region" description="Basic and acidic residues" evidence="1">
    <location>
        <begin position="573"/>
        <end position="589"/>
    </location>
</feature>
<sequence length="859" mass="99466">MEKKGLRKYAELLTVTIILIVSLIGLGVSQVYSQTNPIANVMDNSQMIAETPRVTTNEQVTPTPTKDAFAIIKAYSQLGRPDLAYAQLQTAIVENPEQYLSLQISTPIPNDVIYKDHTDSPMVLKNKFNGFLFEGGYYTILKAFEATSISIFTGIFYVFLGYLLIKWVCKFFCSIFRCQFDIGDFEAGITIQCTPEEGFQALIEKEIWSLSDRNGLDNRLLIFEIQENPSFEKGMTFLQVKDVGVLLKILNYLFPPNIITLMGTLHYSQEKGGGVTLQLVKRKSVIIAVATLWQKDYDPGFVPSGESMNSECFYNLAEPAAYWLIWYFINNFDGYRYKKLIQIIAKKNEHYQTKIKKKLVSIFGTDNHDSAMFNYRGARFVENFEKRKEEALPCFYNSLDFDPNNRQALFNLATTMMRIRTEKFIKDIENNTAGDNIGRDSSTGNNKKEQENCNKDLVIDYSESILLLNTVIKLSYESSIKSARRIVPTQKIKQVEDADELISGVEKSRIADYFDSLLALTHYHLGAIGEYIFQLNDCHPDYGDALIESQRQFGFCQEILKNCIDHNMKRHDQKTVRKDDQKVRDNEKKNKNRNGKVNIRDDIKKMMEVAIESNSILVKIVSKNKEKVEKLKIEDNVMNISEKYNLACHYAACAGFFYSRKPEMVELITQNMERAKYYLNEVIENDEKKRNWSQVDPSLYQLRQWMEKKELKTILQKFKYPHPLDDLFNMSPVFVEKLIKISGLNNSDALLKTCATQAGRDYLFKRTLFDKDLILDWAIQADLMRIHWIDGSYAKLLIYCGVKSIFDLCNYQDEEILLETMCKYNDLYHLVERLPSKIELKKWIDDARKKSKILDYSKV</sequence>